<evidence type="ECO:0000256" key="7">
    <source>
        <dbReference type="ARBA" id="ARBA00049183"/>
    </source>
</evidence>
<comment type="similarity">
    <text evidence="10">Belongs to the glycosyltransferase group 1 family.</text>
</comment>
<dbReference type="Gene3D" id="3.40.50.2000">
    <property type="entry name" value="Glycogen Phosphorylase B"/>
    <property type="match status" value="1"/>
</dbReference>
<evidence type="ECO:0000256" key="5">
    <source>
        <dbReference type="ARBA" id="ARBA00022679"/>
    </source>
</evidence>
<dbReference type="RefSeq" id="WP_093447481.1">
    <property type="nucleotide sequence ID" value="NZ_FNZG01000001.1"/>
</dbReference>
<feature type="site" description="Transition state stabilizer" evidence="9">
    <location>
        <position position="215"/>
    </location>
</feature>
<dbReference type="EMBL" id="FOLX01000001">
    <property type="protein sequence ID" value="SFC87592.1"/>
    <property type="molecule type" value="Genomic_DNA"/>
</dbReference>
<accession>A0A1I1MRT1</accession>
<evidence type="ECO:0000256" key="10">
    <source>
        <dbReference type="RuleBase" id="RU365103"/>
    </source>
</evidence>
<evidence type="ECO:0000256" key="2">
    <source>
        <dbReference type="ARBA" id="ARBA00004713"/>
    </source>
</evidence>
<evidence type="ECO:0000256" key="3">
    <source>
        <dbReference type="ARBA" id="ARBA00012621"/>
    </source>
</evidence>
<dbReference type="InterPro" id="IPR007507">
    <property type="entry name" value="Glycos_transf_N"/>
</dbReference>
<sequence length="434" mass="46531">MQPQGTVFYHFYRAVAALSAPLVWRSVSRKLARSGIAPERQRERLGHATLPRPDGALAWFHAASVGESLSVLSLAARMQALRPGLSVLITSGTASSAQILAKRLGPGMVHQFAPLDQAGALRRFLDHWRPDAGIFVESEIWPQMLVEAAAQDVPLALVNARMSKTTLKNWQRFDHTARFLLGLFQVIRTQDQATLDGLRSVGADEARVQLGPNLKSFAAPLPVDAEMLAQMQAALPGPVWLAASTHEGEEKQVLKAHAIARKTLPDLRLVLVPRHPERAEGIATLIRDEGFSVARRSAGEAPMADVYLADTLGEMGLWYALARVVFLGGSLGQAGGHNPYEPAQSGCAILTGPRYANFADVYAEFLAADALRIAKRPADLGKQVAALLTAPDEARALGQAARDLAGRNGAALDDLAALLSTQVMQAPLPAAEEG</sequence>
<gene>
    <name evidence="12" type="ORF">SAMN05421762_2542</name>
</gene>
<keyword evidence="10" id="KW-1003">Cell membrane</keyword>
<evidence type="ECO:0000256" key="4">
    <source>
        <dbReference type="ARBA" id="ARBA00019077"/>
    </source>
</evidence>
<keyword evidence="5 10" id="KW-0808">Transferase</keyword>
<organism evidence="12 13">
    <name type="scientific">Pseudooceanicola nitratireducens</name>
    <dbReference type="NCBI Taxonomy" id="517719"/>
    <lineage>
        <taxon>Bacteria</taxon>
        <taxon>Pseudomonadati</taxon>
        <taxon>Pseudomonadota</taxon>
        <taxon>Alphaproteobacteria</taxon>
        <taxon>Rhodobacterales</taxon>
        <taxon>Paracoccaceae</taxon>
        <taxon>Pseudooceanicola</taxon>
    </lineage>
</organism>
<dbReference type="SUPFAM" id="SSF53756">
    <property type="entry name" value="UDP-Glycosyltransferase/glycogen phosphorylase"/>
    <property type="match status" value="1"/>
</dbReference>
<evidence type="ECO:0000256" key="1">
    <source>
        <dbReference type="ARBA" id="ARBA00003394"/>
    </source>
</evidence>
<comment type="subcellular location">
    <subcellularLocation>
        <location evidence="10">Cell membrane</location>
    </subcellularLocation>
</comment>
<evidence type="ECO:0000256" key="9">
    <source>
        <dbReference type="PIRSR" id="PIRSR639901-2"/>
    </source>
</evidence>
<proteinExistence type="inferred from homology"/>
<evidence type="ECO:0000256" key="6">
    <source>
        <dbReference type="ARBA" id="ARBA00031445"/>
    </source>
</evidence>
<dbReference type="PANTHER" id="PTHR42755:SF1">
    <property type="entry name" value="3-DEOXY-D-MANNO-OCTULOSONIC ACID TRANSFERASE, MITOCHONDRIAL-RELATED"/>
    <property type="match status" value="1"/>
</dbReference>
<dbReference type="InterPro" id="IPR039901">
    <property type="entry name" value="Kdotransferase"/>
</dbReference>
<keyword evidence="13" id="KW-1185">Reference proteome</keyword>
<reference evidence="12 13" key="1">
    <citation type="submission" date="2016-10" db="EMBL/GenBank/DDBJ databases">
        <authorList>
            <person name="de Groot N.N."/>
        </authorList>
    </citation>
    <scope>NUCLEOTIDE SEQUENCE [LARGE SCALE GENOMIC DNA]</scope>
    <source>
        <strain evidence="12 13">DSM 29619</strain>
    </source>
</reference>
<dbReference type="Gene3D" id="3.40.50.11720">
    <property type="entry name" value="3-Deoxy-D-manno-octulosonic-acid transferase, N-terminal domain"/>
    <property type="match status" value="1"/>
</dbReference>
<dbReference type="EC" id="2.4.99.12" evidence="3 10"/>
<keyword evidence="10" id="KW-0472">Membrane</keyword>
<dbReference type="OrthoDB" id="9789797at2"/>
<dbReference type="PANTHER" id="PTHR42755">
    <property type="entry name" value="3-DEOXY-MANNO-OCTULOSONATE CYTIDYLYLTRANSFERASE"/>
    <property type="match status" value="1"/>
</dbReference>
<dbReference type="InterPro" id="IPR038107">
    <property type="entry name" value="Glycos_transf_N_sf"/>
</dbReference>
<dbReference type="GO" id="GO:0009244">
    <property type="term" value="P:lipopolysaccharide core region biosynthetic process"/>
    <property type="evidence" value="ECO:0007669"/>
    <property type="project" value="UniProtKB-UniRule"/>
</dbReference>
<evidence type="ECO:0000313" key="13">
    <source>
        <dbReference type="Proteomes" id="UP000231644"/>
    </source>
</evidence>
<feature type="domain" description="3-deoxy-D-manno-octulosonic-acid transferase N-terminal" evidence="11">
    <location>
        <begin position="40"/>
        <end position="216"/>
    </location>
</feature>
<dbReference type="Pfam" id="PF04413">
    <property type="entry name" value="Glycos_transf_N"/>
    <property type="match status" value="1"/>
</dbReference>
<protein>
    <recommendedName>
        <fullName evidence="4 10">3-deoxy-D-manno-octulosonic acid transferase</fullName>
        <shortName evidence="10">Kdo transferase</shortName>
        <ecNumber evidence="3 10">2.4.99.12</ecNumber>
    </recommendedName>
    <alternativeName>
        <fullName evidence="6 10">Lipid IV(A) 3-deoxy-D-manno-octulosonic acid transferase</fullName>
    </alternativeName>
</protein>
<dbReference type="GO" id="GO:0009245">
    <property type="term" value="P:lipid A biosynthetic process"/>
    <property type="evidence" value="ECO:0007669"/>
    <property type="project" value="TreeGrafter"/>
</dbReference>
<keyword evidence="10" id="KW-0448">Lipopolysaccharide biosynthesis</keyword>
<comment type="catalytic activity">
    <reaction evidence="7 10">
        <text>lipid IVA (E. coli) + CMP-3-deoxy-beta-D-manno-octulosonate = alpha-Kdo-(2-&gt;6)-lipid IVA (E. coli) + CMP + H(+)</text>
        <dbReference type="Rhea" id="RHEA:28066"/>
        <dbReference type="ChEBI" id="CHEBI:15378"/>
        <dbReference type="ChEBI" id="CHEBI:58603"/>
        <dbReference type="ChEBI" id="CHEBI:60364"/>
        <dbReference type="ChEBI" id="CHEBI:60377"/>
        <dbReference type="ChEBI" id="CHEBI:85987"/>
        <dbReference type="EC" id="2.4.99.12"/>
    </reaction>
</comment>
<comment type="pathway">
    <text evidence="2 10">Bacterial outer membrane biogenesis; LPS core biosynthesis.</text>
</comment>
<dbReference type="UniPathway" id="UPA00958"/>
<feature type="site" description="Transition state stabilizer" evidence="9">
    <location>
        <position position="137"/>
    </location>
</feature>
<dbReference type="AlphaFoldDB" id="A0A1I1MRT1"/>
<evidence type="ECO:0000259" key="11">
    <source>
        <dbReference type="Pfam" id="PF04413"/>
    </source>
</evidence>
<dbReference type="STRING" id="517719.SAMN05421762_2542"/>
<dbReference type="GO" id="GO:0043842">
    <property type="term" value="F:Kdo transferase activity"/>
    <property type="evidence" value="ECO:0007669"/>
    <property type="project" value="UniProtKB-EC"/>
</dbReference>
<comment type="function">
    <text evidence="1 10">Involved in lipopolysaccharide (LPS) biosynthesis. Catalyzes the transfer of 3-deoxy-D-manno-octulosonate (Kdo) residue(s) from CMP-Kdo to lipid IV(A), the tetraacyldisaccharide-1,4'-bisphosphate precursor of lipid A.</text>
</comment>
<evidence type="ECO:0000313" key="12">
    <source>
        <dbReference type="EMBL" id="SFC87592.1"/>
    </source>
</evidence>
<feature type="active site" description="Proton acceptor" evidence="8">
    <location>
        <position position="67"/>
    </location>
</feature>
<dbReference type="GO" id="GO:0005886">
    <property type="term" value="C:plasma membrane"/>
    <property type="evidence" value="ECO:0007669"/>
    <property type="project" value="UniProtKB-SubCell"/>
</dbReference>
<dbReference type="Proteomes" id="UP000231644">
    <property type="component" value="Unassembled WGS sequence"/>
</dbReference>
<name>A0A1I1MRT1_9RHOB</name>
<evidence type="ECO:0000256" key="8">
    <source>
        <dbReference type="PIRSR" id="PIRSR639901-1"/>
    </source>
</evidence>